<feature type="region of interest" description="Disordered" evidence="1">
    <location>
        <begin position="29"/>
        <end position="154"/>
    </location>
</feature>
<accession>A0A812MRD4</accession>
<name>A0A812MRD4_9DINO</name>
<protein>
    <submittedName>
        <fullName evidence="2">GIP protein</fullName>
    </submittedName>
</protein>
<feature type="region of interest" description="Disordered" evidence="1">
    <location>
        <begin position="344"/>
        <end position="367"/>
    </location>
</feature>
<evidence type="ECO:0000256" key="1">
    <source>
        <dbReference type="SAM" id="MobiDB-lite"/>
    </source>
</evidence>
<dbReference type="AlphaFoldDB" id="A0A812MRD4"/>
<evidence type="ECO:0000313" key="2">
    <source>
        <dbReference type="EMBL" id="CAE7264407.1"/>
    </source>
</evidence>
<comment type="caution">
    <text evidence="2">The sequence shown here is derived from an EMBL/GenBank/DDBJ whole genome shotgun (WGS) entry which is preliminary data.</text>
</comment>
<organism evidence="2 3">
    <name type="scientific">Symbiodinium natans</name>
    <dbReference type="NCBI Taxonomy" id="878477"/>
    <lineage>
        <taxon>Eukaryota</taxon>
        <taxon>Sar</taxon>
        <taxon>Alveolata</taxon>
        <taxon>Dinophyceae</taxon>
        <taxon>Suessiales</taxon>
        <taxon>Symbiodiniaceae</taxon>
        <taxon>Symbiodinium</taxon>
    </lineage>
</organism>
<dbReference type="OrthoDB" id="10570538at2759"/>
<feature type="compositionally biased region" description="Basic and acidic residues" evidence="1">
    <location>
        <begin position="57"/>
        <end position="70"/>
    </location>
</feature>
<evidence type="ECO:0000313" key="3">
    <source>
        <dbReference type="Proteomes" id="UP000604046"/>
    </source>
</evidence>
<dbReference type="EMBL" id="CAJNDS010001546">
    <property type="protein sequence ID" value="CAE7264407.1"/>
    <property type="molecule type" value="Genomic_DNA"/>
</dbReference>
<dbReference type="Proteomes" id="UP000604046">
    <property type="component" value="Unassembled WGS sequence"/>
</dbReference>
<proteinExistence type="predicted"/>
<gene>
    <name evidence="2" type="primary">GIP</name>
    <name evidence="2" type="ORF">SNAT2548_LOCUS13923</name>
</gene>
<reference evidence="2" key="1">
    <citation type="submission" date="2021-02" db="EMBL/GenBank/DDBJ databases">
        <authorList>
            <person name="Dougan E. K."/>
            <person name="Rhodes N."/>
            <person name="Thang M."/>
            <person name="Chan C."/>
        </authorList>
    </citation>
    <scope>NUCLEOTIDE SEQUENCE</scope>
</reference>
<feature type="compositionally biased region" description="Polar residues" evidence="1">
    <location>
        <begin position="96"/>
        <end position="107"/>
    </location>
</feature>
<sequence length="1171" mass="130542">MSRRDLFTKPMLNWPKNLSEFTKAELFFGGSSGQDHPGAREMDSSGDQVGNPGAPMERPEIGGKTQRHEQFGVMGSPSDTKQLPGKHFEVEGDSLRSPNQDILQTAGTGIRGELCPQPNGSGLAAGDLRRDDAPGGALSHPSRSEPQEPGGYVNEEEKHLNKIDDEEFHECSEGNDARPGFKDEGDQDAGNHDDFLDDYAFAAEKVTITAKEQCERCDRLTKQKLMNKDSSYDDLLEVVNEIPLSSRDSRRLPWTTGELWMEGRSPDGGRDACAVREDTQGNLHEGHLVRTRMNPVSFDGKTKHATQPWSGERWPLSCFATRGYRPGDVGLRDELRDLRFPLRGLPVPQRSEPGDGSNLSMTTRPKKSSRKALWKSASRLAALTSWRTLAAVNWSQSIFPMSRGPQGVSLYEIGGFSKSIEVAEMGFLTAEPFIAEEHDEPQVEVIEEILEEFRPAVLWIHGKAISHLFSTFAESVHRYIDLGRKVVFEADPGDPFWTHNDMIELYDKYDGLYDVHADEPDLVRFNHTNWAFIEPDPGDIEELVVYLSETYAVENHTESQSEAREEAQGAGAITFEDEGETKIPPEVKSSLRRLHQNMGHPGNLDLARHLRLAGADPSAIEACKKINCQICSRNKRGRSAKPASFPNLLDFNQVAAVDAFTIYDLMTAIDLGTGFALASPLHGVYVLQCVKFCGERCIRTWKETWNRAVDDQSAYVGEEAYFKSQNDGSAHPFAALTGRWARTSGWQVLRSLDTAFALRTTQDDLQRLLDHDFADEETYVGDDVEMEKTLEKELPWSMIPGDQFAYRDKLWNNPMWVGNTRLGIHLLPQILASNLHCGWTGHAGDVTAAWLCGEELKRELYLRQPRTGLGNLHPEQILRIRKPIFGLVDSPASWWAKFHGTLRDLVLKKKDKTWKIAQCSLDHCIFMVQEVKSVDSFGHEVLDKPCGYLGAHVDDVLLVGQDEVCSIVKASYAGTRLFEVDVDKEDADHYEASELQKHDNMSLIGAVSWMASQSRPDLQVGADQKGLIDVPGTSRREAKAKKANSTIASQLGGLYVFANQEVLNGVPGKGNIVDWRSGACDRVCRSTFAAETMACCTATETGDFIVKFMETILTGRLAREGTRFQVRFLSDCRSLYDHLVRDGAHEFRSELTAKSRSTCSEEAPHGKGGLD</sequence>
<feature type="region of interest" description="Disordered" evidence="1">
    <location>
        <begin position="169"/>
        <end position="191"/>
    </location>
</feature>
<keyword evidence="3" id="KW-1185">Reference proteome</keyword>